<protein>
    <recommendedName>
        <fullName evidence="1">Endonuclease/exonuclease/phosphatase domain-containing protein</fullName>
    </recommendedName>
</protein>
<name>A0AAD3CTJ6_9STRA</name>
<gene>
    <name evidence="2" type="ORF">CTEN210_06845</name>
</gene>
<dbReference type="AlphaFoldDB" id="A0AAD3CTJ6"/>
<dbReference type="Pfam" id="PF03372">
    <property type="entry name" value="Exo_endo_phos"/>
    <property type="match status" value="1"/>
</dbReference>
<dbReference type="SUPFAM" id="SSF56219">
    <property type="entry name" value="DNase I-like"/>
    <property type="match status" value="1"/>
</dbReference>
<organism evidence="2 3">
    <name type="scientific">Chaetoceros tenuissimus</name>
    <dbReference type="NCBI Taxonomy" id="426638"/>
    <lineage>
        <taxon>Eukaryota</taxon>
        <taxon>Sar</taxon>
        <taxon>Stramenopiles</taxon>
        <taxon>Ochrophyta</taxon>
        <taxon>Bacillariophyta</taxon>
        <taxon>Coscinodiscophyceae</taxon>
        <taxon>Chaetocerotophycidae</taxon>
        <taxon>Chaetocerotales</taxon>
        <taxon>Chaetocerotaceae</taxon>
        <taxon>Chaetoceros</taxon>
    </lineage>
</organism>
<accession>A0AAD3CTJ6</accession>
<dbReference type="EMBL" id="BLLK01000038">
    <property type="protein sequence ID" value="GFH50369.1"/>
    <property type="molecule type" value="Genomic_DNA"/>
</dbReference>
<dbReference type="PANTHER" id="PTHR12121">
    <property type="entry name" value="CARBON CATABOLITE REPRESSOR PROTEIN 4"/>
    <property type="match status" value="1"/>
</dbReference>
<evidence type="ECO:0000313" key="3">
    <source>
        <dbReference type="Proteomes" id="UP001054902"/>
    </source>
</evidence>
<dbReference type="Proteomes" id="UP001054902">
    <property type="component" value="Unassembled WGS sequence"/>
</dbReference>
<proteinExistence type="predicted"/>
<evidence type="ECO:0000313" key="2">
    <source>
        <dbReference type="EMBL" id="GFH50369.1"/>
    </source>
</evidence>
<dbReference type="Gene3D" id="3.60.10.10">
    <property type="entry name" value="Endonuclease/exonuclease/phosphatase"/>
    <property type="match status" value="1"/>
</dbReference>
<feature type="domain" description="Endonuclease/exonuclease/phosphatase" evidence="1">
    <location>
        <begin position="19"/>
        <end position="287"/>
    </location>
</feature>
<dbReference type="GO" id="GO:0000175">
    <property type="term" value="F:3'-5'-RNA exonuclease activity"/>
    <property type="evidence" value="ECO:0007669"/>
    <property type="project" value="TreeGrafter"/>
</dbReference>
<dbReference type="InterPro" id="IPR005135">
    <property type="entry name" value="Endo/exonuclease/phosphatase"/>
</dbReference>
<keyword evidence="3" id="KW-1185">Reference proteome</keyword>
<dbReference type="InterPro" id="IPR036691">
    <property type="entry name" value="Endo/exonu/phosph_ase_sf"/>
</dbReference>
<dbReference type="InterPro" id="IPR050410">
    <property type="entry name" value="CCR4/nocturin_mRNA_transcr"/>
</dbReference>
<dbReference type="CDD" id="cd09083">
    <property type="entry name" value="EEP-1"/>
    <property type="match status" value="1"/>
</dbReference>
<evidence type="ECO:0000259" key="1">
    <source>
        <dbReference type="Pfam" id="PF03372"/>
    </source>
</evidence>
<sequence>MKDDISILNFNFKVPNQNDGNNHWNYRKEKVIEYVNSIQPTIIGTQEGVQSVLEIFHKGIGEHKYGSFGVARDAKSFFSTKPNEHNQIFYDKSKLEFITGDTFWLAEDISKPPKTPGFCGKHNRIVTWAKFQFLKSKKILFVFNTHLDNKDIDDLLCETRAKAMDLLIAQMKIITQQEDDASAAATSIIVMGDFNSKRDAYPYQTLIEKNGFSDAWTTAETREGDVAYSFHDWLGVKNPFENEDGLEPGCKQIDFITYYPKSIQVQKTAVVTEKWTSHGEDRYLSDHFPILSYMSI</sequence>
<comment type="caution">
    <text evidence="2">The sequence shown here is derived from an EMBL/GenBank/DDBJ whole genome shotgun (WGS) entry which is preliminary data.</text>
</comment>
<dbReference type="PANTHER" id="PTHR12121:SF36">
    <property type="entry name" value="ENDONUCLEASE_EXONUCLEASE_PHOSPHATASE DOMAIN-CONTAINING PROTEIN"/>
    <property type="match status" value="1"/>
</dbReference>
<reference evidence="2 3" key="1">
    <citation type="journal article" date="2021" name="Sci. Rep.">
        <title>The genome of the diatom Chaetoceros tenuissimus carries an ancient integrated fragment of an extant virus.</title>
        <authorList>
            <person name="Hongo Y."/>
            <person name="Kimura K."/>
            <person name="Takaki Y."/>
            <person name="Yoshida Y."/>
            <person name="Baba S."/>
            <person name="Kobayashi G."/>
            <person name="Nagasaki K."/>
            <person name="Hano T."/>
            <person name="Tomaru Y."/>
        </authorList>
    </citation>
    <scope>NUCLEOTIDE SEQUENCE [LARGE SCALE GENOMIC DNA]</scope>
    <source>
        <strain evidence="2 3">NIES-3715</strain>
    </source>
</reference>